<dbReference type="AlphaFoldDB" id="A0A2H3DWZ5"/>
<reference evidence="2" key="1">
    <citation type="journal article" date="2017" name="Nat. Ecol. Evol.">
        <title>Genome expansion and lineage-specific genetic innovations in the forest pathogenic fungi Armillaria.</title>
        <authorList>
            <person name="Sipos G."/>
            <person name="Prasanna A.N."/>
            <person name="Walter M.C."/>
            <person name="O'Connor E."/>
            <person name="Balint B."/>
            <person name="Krizsan K."/>
            <person name="Kiss B."/>
            <person name="Hess J."/>
            <person name="Varga T."/>
            <person name="Slot J."/>
            <person name="Riley R."/>
            <person name="Boka B."/>
            <person name="Rigling D."/>
            <person name="Barry K."/>
            <person name="Lee J."/>
            <person name="Mihaltcheva S."/>
            <person name="LaButti K."/>
            <person name="Lipzen A."/>
            <person name="Waldron R."/>
            <person name="Moloney N.M."/>
            <person name="Sperisen C."/>
            <person name="Kredics L."/>
            <person name="Vagvoelgyi C."/>
            <person name="Patrignani A."/>
            <person name="Fitzpatrick D."/>
            <person name="Nagy I."/>
            <person name="Doyle S."/>
            <person name="Anderson J.B."/>
            <person name="Grigoriev I.V."/>
            <person name="Gueldener U."/>
            <person name="Muensterkoetter M."/>
            <person name="Nagy L.G."/>
        </authorList>
    </citation>
    <scope>NUCLEOTIDE SEQUENCE [LARGE SCALE GENOMIC DNA]</scope>
    <source>
        <strain evidence="2">Ar21-2</strain>
    </source>
</reference>
<sequence>MLFWPCFSDHAFHLSIPEAVREYSWRGFTSMAEVRSRSSYQFVVHLTYLYLTVVRTSFYVSVQEHRRLIKSPSFLPMAMVTINECSAPFVLPFWDRL</sequence>
<keyword evidence="2" id="KW-1185">Reference proteome</keyword>
<dbReference type="Proteomes" id="UP000217790">
    <property type="component" value="Unassembled WGS sequence"/>
</dbReference>
<organism evidence="1 2">
    <name type="scientific">Armillaria gallica</name>
    <name type="common">Bulbous honey fungus</name>
    <name type="synonym">Armillaria bulbosa</name>
    <dbReference type="NCBI Taxonomy" id="47427"/>
    <lineage>
        <taxon>Eukaryota</taxon>
        <taxon>Fungi</taxon>
        <taxon>Dikarya</taxon>
        <taxon>Basidiomycota</taxon>
        <taxon>Agaricomycotina</taxon>
        <taxon>Agaricomycetes</taxon>
        <taxon>Agaricomycetidae</taxon>
        <taxon>Agaricales</taxon>
        <taxon>Marasmiineae</taxon>
        <taxon>Physalacriaceae</taxon>
        <taxon>Armillaria</taxon>
    </lineage>
</organism>
<evidence type="ECO:0000313" key="2">
    <source>
        <dbReference type="Proteomes" id="UP000217790"/>
    </source>
</evidence>
<gene>
    <name evidence="1" type="ORF">ARMGADRAFT_797476</name>
</gene>
<name>A0A2H3DWZ5_ARMGA</name>
<dbReference type="InParanoid" id="A0A2H3DWZ5"/>
<evidence type="ECO:0000313" key="1">
    <source>
        <dbReference type="EMBL" id="PBK95358.1"/>
    </source>
</evidence>
<proteinExistence type="predicted"/>
<dbReference type="EMBL" id="KZ293652">
    <property type="protein sequence ID" value="PBK95358.1"/>
    <property type="molecule type" value="Genomic_DNA"/>
</dbReference>
<protein>
    <submittedName>
        <fullName evidence="1">Uncharacterized protein</fullName>
    </submittedName>
</protein>
<accession>A0A2H3DWZ5</accession>